<dbReference type="InterPro" id="IPR036524">
    <property type="entry name" value="Frataxin/CyaY_sf"/>
</dbReference>
<dbReference type="GO" id="GO:0016226">
    <property type="term" value="P:iron-sulfur cluster assembly"/>
    <property type="evidence" value="ECO:0007669"/>
    <property type="project" value="InterPro"/>
</dbReference>
<gene>
    <name evidence="1" type="ORF">FCC1311_016652</name>
</gene>
<organism evidence="1 2">
    <name type="scientific">Hondaea fermentalgiana</name>
    <dbReference type="NCBI Taxonomy" id="2315210"/>
    <lineage>
        <taxon>Eukaryota</taxon>
        <taxon>Sar</taxon>
        <taxon>Stramenopiles</taxon>
        <taxon>Bigyra</taxon>
        <taxon>Labyrinthulomycetes</taxon>
        <taxon>Thraustochytrida</taxon>
        <taxon>Thraustochytriidae</taxon>
        <taxon>Hondaea</taxon>
    </lineage>
</organism>
<dbReference type="OrthoDB" id="58083at2759"/>
<accession>A0A2R5G340</accession>
<reference evidence="1 2" key="1">
    <citation type="submission" date="2017-12" db="EMBL/GenBank/DDBJ databases">
        <title>Sequencing, de novo assembly and annotation of complete genome of a new Thraustochytrid species, strain FCC1311.</title>
        <authorList>
            <person name="Sedici K."/>
            <person name="Godart F."/>
            <person name="Aiese Cigliano R."/>
            <person name="Sanseverino W."/>
            <person name="Barakat M."/>
            <person name="Ortet P."/>
            <person name="Marechal E."/>
            <person name="Cagnac O."/>
            <person name="Amato A."/>
        </authorList>
    </citation>
    <scope>NUCLEOTIDE SEQUENCE [LARGE SCALE GENOMIC DNA]</scope>
</reference>
<dbReference type="AlphaFoldDB" id="A0A2R5G340"/>
<evidence type="ECO:0000313" key="2">
    <source>
        <dbReference type="Proteomes" id="UP000241890"/>
    </source>
</evidence>
<evidence type="ECO:0000313" key="1">
    <source>
        <dbReference type="EMBL" id="GBG25447.1"/>
    </source>
</evidence>
<name>A0A2R5G340_9STRA</name>
<dbReference type="Gene3D" id="3.30.920.10">
    <property type="entry name" value="Frataxin/CyaY"/>
    <property type="match status" value="1"/>
</dbReference>
<protein>
    <submittedName>
        <fullName evidence="1">Uncharacterized protein</fullName>
    </submittedName>
</protein>
<dbReference type="InParanoid" id="A0A2R5G340"/>
<proteinExistence type="predicted"/>
<keyword evidence="2" id="KW-1185">Reference proteome</keyword>
<sequence length="140" mass="15687">MQPGYGWGGKSLASASMTEKKVADRSAVLGEDFRAGAKDALEKVRRGFSELQADNPSLQLNSPSDWEIEVHLANTDNRFLVQIDFDKNELIFVSPESGGRTYFLDAESGRWRDRTDGHGFDGLLTRDVMRHCYGVPNFML</sequence>
<dbReference type="GO" id="GO:0008199">
    <property type="term" value="F:ferric iron binding"/>
    <property type="evidence" value="ECO:0007669"/>
    <property type="project" value="InterPro"/>
</dbReference>
<dbReference type="Proteomes" id="UP000241890">
    <property type="component" value="Unassembled WGS sequence"/>
</dbReference>
<comment type="caution">
    <text evidence="1">The sequence shown here is derived from an EMBL/GenBank/DDBJ whole genome shotgun (WGS) entry which is preliminary data.</text>
</comment>
<dbReference type="EMBL" id="BEYU01000012">
    <property type="protein sequence ID" value="GBG25447.1"/>
    <property type="molecule type" value="Genomic_DNA"/>
</dbReference>